<dbReference type="AlphaFoldDB" id="A0A1H9CI87"/>
<evidence type="ECO:0000256" key="1">
    <source>
        <dbReference type="SAM" id="MobiDB-lite"/>
    </source>
</evidence>
<accession>A0A1H9CI87</accession>
<protein>
    <submittedName>
        <fullName evidence="4">Uncharacterized protein</fullName>
    </submittedName>
</protein>
<proteinExistence type="predicted"/>
<keyword evidence="5" id="KW-1185">Reference proteome</keyword>
<feature type="signal peptide" evidence="3">
    <location>
        <begin position="1"/>
        <end position="26"/>
    </location>
</feature>
<sequence length="158" mass="17916">MSRKFIATILAASLAITGFSTAPAQAGNDDLAKFLAGAAALVIIGSAIDDNKNRKVVTRRYDDNRYYGTTNQHQHRYQHQYERRSAPLPRYDDKRYNDRGRNQAKSRDHRPSGANDRHAARTHPRARALPEQCRLPGRGKAAYSAKCLNRYGYRADRQ</sequence>
<keyword evidence="3" id="KW-0732">Signal</keyword>
<dbReference type="EMBL" id="FOEP01000003">
    <property type="protein sequence ID" value="SEQ00889.1"/>
    <property type="molecule type" value="Genomic_DNA"/>
</dbReference>
<feature type="region of interest" description="Disordered" evidence="1">
    <location>
        <begin position="61"/>
        <end position="140"/>
    </location>
</feature>
<feature type="chain" id="PRO_5009300849" evidence="3">
    <location>
        <begin position="27"/>
        <end position="158"/>
    </location>
</feature>
<feature type="transmembrane region" description="Helical" evidence="2">
    <location>
        <begin position="31"/>
        <end position="48"/>
    </location>
</feature>
<dbReference type="Proteomes" id="UP000198634">
    <property type="component" value="Unassembled WGS sequence"/>
</dbReference>
<keyword evidence="2" id="KW-0812">Transmembrane</keyword>
<dbReference type="OrthoDB" id="7876829at2"/>
<organism evidence="4 5">
    <name type="scientific">Thalassovita taeanensis</name>
    <dbReference type="NCBI Taxonomy" id="657014"/>
    <lineage>
        <taxon>Bacteria</taxon>
        <taxon>Pseudomonadati</taxon>
        <taxon>Pseudomonadota</taxon>
        <taxon>Alphaproteobacteria</taxon>
        <taxon>Rhodobacterales</taxon>
        <taxon>Roseobacteraceae</taxon>
        <taxon>Thalassovita</taxon>
    </lineage>
</organism>
<feature type="compositionally biased region" description="Basic and acidic residues" evidence="1">
    <location>
        <begin position="79"/>
        <end position="119"/>
    </location>
</feature>
<evidence type="ECO:0000313" key="4">
    <source>
        <dbReference type="EMBL" id="SEQ00889.1"/>
    </source>
</evidence>
<reference evidence="4 5" key="1">
    <citation type="submission" date="2016-10" db="EMBL/GenBank/DDBJ databases">
        <authorList>
            <person name="de Groot N.N."/>
        </authorList>
    </citation>
    <scope>NUCLEOTIDE SEQUENCE [LARGE SCALE GENOMIC DNA]</scope>
    <source>
        <strain evidence="4 5">DSM 22007</strain>
    </source>
</reference>
<dbReference type="RefSeq" id="WP_090268973.1">
    <property type="nucleotide sequence ID" value="NZ_FOEP01000003.1"/>
</dbReference>
<keyword evidence="2" id="KW-1133">Transmembrane helix</keyword>
<name>A0A1H9CI87_9RHOB</name>
<dbReference type="STRING" id="657014.SAMN04488092_103269"/>
<evidence type="ECO:0000256" key="2">
    <source>
        <dbReference type="SAM" id="Phobius"/>
    </source>
</evidence>
<evidence type="ECO:0000313" key="5">
    <source>
        <dbReference type="Proteomes" id="UP000198634"/>
    </source>
</evidence>
<keyword evidence="2" id="KW-0472">Membrane</keyword>
<gene>
    <name evidence="4" type="ORF">SAMN04488092_103269</name>
</gene>
<evidence type="ECO:0000256" key="3">
    <source>
        <dbReference type="SAM" id="SignalP"/>
    </source>
</evidence>